<evidence type="ECO:0000313" key="2">
    <source>
        <dbReference type="EMBL" id="BAW80120.1"/>
    </source>
</evidence>
<protein>
    <submittedName>
        <fullName evidence="2">Hypothetical conserved protein</fullName>
    </submittedName>
</protein>
<feature type="domain" description="Prolyl 4-hydroxylase alpha subunit Fe(2+) 2OG dioxygenase" evidence="1">
    <location>
        <begin position="102"/>
        <end position="179"/>
    </location>
</feature>
<gene>
    <name evidence="2" type="ORF">TAO_0750</name>
</gene>
<keyword evidence="3" id="KW-1185">Reference proteome</keyword>
<dbReference type="Proteomes" id="UP000243679">
    <property type="component" value="Chromosome"/>
</dbReference>
<evidence type="ECO:0000259" key="1">
    <source>
        <dbReference type="Pfam" id="PF13640"/>
    </source>
</evidence>
<name>A0A1Q2SLX6_9GAMM</name>
<dbReference type="Gene3D" id="2.60.120.620">
    <property type="entry name" value="q2cbj1_9rhob like domain"/>
    <property type="match status" value="1"/>
</dbReference>
<dbReference type="Pfam" id="PF13640">
    <property type="entry name" value="2OG-FeII_Oxy_3"/>
    <property type="match status" value="1"/>
</dbReference>
<dbReference type="OrthoDB" id="8578235at2"/>
<dbReference type="RefSeq" id="WP_096526701.1">
    <property type="nucleotide sequence ID" value="NZ_AP014836.1"/>
</dbReference>
<dbReference type="InterPro" id="IPR044862">
    <property type="entry name" value="Pro_4_hyd_alph_FE2OG_OXY"/>
</dbReference>
<dbReference type="EMBL" id="AP014836">
    <property type="protein sequence ID" value="BAW80120.1"/>
    <property type="molecule type" value="Genomic_DNA"/>
</dbReference>
<proteinExistence type="predicted"/>
<organism evidence="2 3">
    <name type="scientific">Candidatus Nitrosoglobus terrae</name>
    <dbReference type="NCBI Taxonomy" id="1630141"/>
    <lineage>
        <taxon>Bacteria</taxon>
        <taxon>Pseudomonadati</taxon>
        <taxon>Pseudomonadota</taxon>
        <taxon>Gammaproteobacteria</taxon>
        <taxon>Chromatiales</taxon>
        <taxon>Chromatiaceae</taxon>
        <taxon>Candidatus Nitrosoglobus</taxon>
    </lineage>
</organism>
<sequence>MFNYHKLAEVTIHDTPFPYFILPHVIHKEQLAEIHQDYPRIDYSGSFPVQELKYGKQFDVLVQALNSPAFQQVIEEKFHLTLKGLPTMTTVRGKCSLKDGSIHTDSVTKIITILLYMNPTWENPGGQLRLLRNGSDIENYFAEIPPEEGTMLAFKVTENSWHGHLPFAGQRRVVQFNWLTSQFVAKKELIRHRISAKIKKIKHIGRVKSIGL</sequence>
<reference evidence="2 3" key="1">
    <citation type="journal article" date="2017" name="ISME J.">
        <title>An acid-tolerant ammonia-oxidizing ?-proteobacterium from soil.</title>
        <authorList>
            <person name="Hayatsu M."/>
            <person name="Tago K."/>
            <person name="Uchiyama I."/>
            <person name="Toyoda A."/>
            <person name="Wang Y."/>
            <person name="Shimomura Y."/>
            <person name="Okubo T."/>
            <person name="Kurisu F."/>
            <person name="Hirono Y."/>
            <person name="Nonaka K."/>
            <person name="Akiyama H."/>
            <person name="Itoh T."/>
            <person name="Takami H."/>
        </authorList>
    </citation>
    <scope>NUCLEOTIDE SEQUENCE [LARGE SCALE GENOMIC DNA]</scope>
    <source>
        <strain evidence="2 3">TAO100</strain>
    </source>
</reference>
<dbReference type="KEGG" id="ntt:TAO_0750"/>
<evidence type="ECO:0000313" key="3">
    <source>
        <dbReference type="Proteomes" id="UP000243679"/>
    </source>
</evidence>
<dbReference type="AlphaFoldDB" id="A0A1Q2SLX6"/>
<accession>A0A1Q2SLX6</accession>